<dbReference type="InterPro" id="IPR006119">
    <property type="entry name" value="Resolv_N"/>
</dbReference>
<organism evidence="2 3">
    <name type="scientific">Bacillus kandeliae</name>
    <dbReference type="NCBI Taxonomy" id="3129297"/>
    <lineage>
        <taxon>Bacteria</taxon>
        <taxon>Bacillati</taxon>
        <taxon>Bacillota</taxon>
        <taxon>Bacilli</taxon>
        <taxon>Bacillales</taxon>
        <taxon>Bacillaceae</taxon>
        <taxon>Bacillus</taxon>
    </lineage>
</organism>
<evidence type="ECO:0000313" key="2">
    <source>
        <dbReference type="EMBL" id="WXB95014.1"/>
    </source>
</evidence>
<dbReference type="PROSITE" id="PS51736">
    <property type="entry name" value="RECOMBINASES_3"/>
    <property type="match status" value="1"/>
</dbReference>
<dbReference type="SUPFAM" id="SSF53041">
    <property type="entry name" value="Resolvase-like"/>
    <property type="match status" value="1"/>
</dbReference>
<dbReference type="EMBL" id="CP147406">
    <property type="protein sequence ID" value="WXB95014.1"/>
    <property type="molecule type" value="Genomic_DNA"/>
</dbReference>
<gene>
    <name evidence="2" type="ORF">WDJ61_18725</name>
</gene>
<dbReference type="Gene3D" id="3.40.50.1390">
    <property type="entry name" value="Resolvase, N-terminal catalytic domain"/>
    <property type="match status" value="1"/>
</dbReference>
<proteinExistence type="predicted"/>
<dbReference type="InterPro" id="IPR036162">
    <property type="entry name" value="Resolvase-like_N_sf"/>
</dbReference>
<accession>A0ABZ2NBV6</accession>
<keyword evidence="2" id="KW-0614">Plasmid</keyword>
<protein>
    <submittedName>
        <fullName evidence="2">Recombinase family protein</fullName>
    </submittedName>
</protein>
<evidence type="ECO:0000313" key="3">
    <source>
        <dbReference type="Proteomes" id="UP001387364"/>
    </source>
</evidence>
<dbReference type="Pfam" id="PF00239">
    <property type="entry name" value="Resolvase"/>
    <property type="match status" value="1"/>
</dbReference>
<geneLocation type="plasmid" evidence="2 3">
    <name>unnamed2</name>
</geneLocation>
<keyword evidence="3" id="KW-1185">Reference proteome</keyword>
<feature type="domain" description="Resolvase/invertase-type recombinase catalytic" evidence="1">
    <location>
        <begin position="1"/>
        <end position="85"/>
    </location>
</feature>
<evidence type="ECO:0000259" key="1">
    <source>
        <dbReference type="PROSITE" id="PS51736"/>
    </source>
</evidence>
<name>A0ABZ2NBV6_9BACI</name>
<sequence length="85" mass="9905">MGHARVSAKDQNPDWQIKKFWELEIDERYIFIDKQSGKDFNRPQYQAMLLILRKGGGIYLDALDRLGRDYDGIIQEWGPTTCPSS</sequence>
<reference evidence="2 3" key="1">
    <citation type="submission" date="2024-02" db="EMBL/GenBank/DDBJ databases">
        <title>Seven novel Bacillus-like species.</title>
        <authorList>
            <person name="Liu G."/>
        </authorList>
    </citation>
    <scope>NUCLEOTIDE SEQUENCE [LARGE SCALE GENOMIC DNA]</scope>
    <source>
        <strain evidence="2 3">FJAT-52991</strain>
        <plasmid evidence="2 3">unnamed2</plasmid>
    </source>
</reference>
<dbReference type="Proteomes" id="UP001387364">
    <property type="component" value="Plasmid unnamed2"/>
</dbReference>